<dbReference type="OrthoDB" id="424974at2759"/>
<dbReference type="EMBL" id="LCWF01000133">
    <property type="protein sequence ID" value="KKY18047.1"/>
    <property type="molecule type" value="Genomic_DNA"/>
</dbReference>
<proteinExistence type="predicted"/>
<dbReference type="CDD" id="cd12148">
    <property type="entry name" value="fungal_TF_MHR"/>
    <property type="match status" value="1"/>
</dbReference>
<evidence type="ECO:0000313" key="5">
    <source>
        <dbReference type="Proteomes" id="UP000053317"/>
    </source>
</evidence>
<sequence>MLQASEGANKGQRNSVDNKGRKFRRLKVCDRVIPCKNCVNRKTSELCSYSPEAQANAVTQTVEISNLPLWDATKKAIALVKILPERKDIHKCIQVFNDNIQSFGLPLQSGDNLGKDIALFLSDLEVNAEKCPSMLAFIFVILSQGTWLLQSLEQATPKQSTHRKGGRESDVYLSAAMHSLTLSSYLNRPTLLALETLILINVYLINTGRFLDAYSLFGSITKLAQMIGWLPGGLPEQGWKSLRNFSSPLFKDAQNGQLPFPQSWGGERVLGGHGMILLEDPGLMDHNPSSDTFNPLDWSDLLVDDDGTGVKDWHGETSAEPSFEITADVTPADFPKGLFVRDIPVRSASSSTQSELGDDPETSKRSREQPSLSPKPSCFTTTCKRRKTEGEDMLPPEKPSAGLTHASTKKSGHTAFAIAGSAELTKQIFAKGLAPIVGGTSHEVRENFADSSIPATLDHTRTSEVRPLPFDPSQSKGLTPLHSASVKARNELEGLARVNFNASLPMTESLSEPVDYPATSVPMTQSFSEPILQRHTAIPYTPESEVPMCKPQLTLPHQQANTLCHPLQSEEQSLGRERVLNHRDSYFTSYFTPLPTPTIPGPLLIHSKAAPPQTSQVLYPLDTNTAMDQMSYFSSQPLFASTAVAASVPNLNATGNADTMDQLTTNTYNHNVSAIDSIAGQPLSPIPPDPMNLDRHEDHILPSNHMVDMDLATMMPEAGIQPNLLQTPPGQVRWVSTSMGV</sequence>
<name>A0A0G2E4V0_PHACM</name>
<evidence type="ECO:0000256" key="3">
    <source>
        <dbReference type="SAM" id="MobiDB-lite"/>
    </source>
</evidence>
<dbReference type="PANTHER" id="PTHR31001">
    <property type="entry name" value="UNCHARACTERIZED TRANSCRIPTIONAL REGULATORY PROTEIN"/>
    <property type="match status" value="1"/>
</dbReference>
<comment type="caution">
    <text evidence="4">The sequence shown here is derived from an EMBL/GenBank/DDBJ whole genome shotgun (WGS) entry which is preliminary data.</text>
</comment>
<keyword evidence="2" id="KW-0539">Nucleus</keyword>
<gene>
    <name evidence="4" type="ORF">UCRPC4_g05250</name>
</gene>
<dbReference type="InterPro" id="IPR050613">
    <property type="entry name" value="Sec_Metabolite_Reg"/>
</dbReference>
<protein>
    <submittedName>
        <fullName evidence="4">Putative zn 2cys6 transcription factor</fullName>
    </submittedName>
</protein>
<feature type="compositionally biased region" description="Polar residues" evidence="3">
    <location>
        <begin position="369"/>
        <end position="382"/>
    </location>
</feature>
<keyword evidence="5" id="KW-1185">Reference proteome</keyword>
<comment type="subcellular location">
    <subcellularLocation>
        <location evidence="1">Nucleus</location>
    </subcellularLocation>
</comment>
<dbReference type="Proteomes" id="UP000053317">
    <property type="component" value="Unassembled WGS sequence"/>
</dbReference>
<feature type="region of interest" description="Disordered" evidence="3">
    <location>
        <begin position="345"/>
        <end position="408"/>
    </location>
</feature>
<dbReference type="PANTHER" id="PTHR31001:SF81">
    <property type="entry name" value="ZN(II)2CYS6 TRANSCRIPTION FACTOR"/>
    <property type="match status" value="1"/>
</dbReference>
<dbReference type="AlphaFoldDB" id="A0A0G2E4V0"/>
<reference evidence="4 5" key="1">
    <citation type="submission" date="2015-05" db="EMBL/GenBank/DDBJ databases">
        <title>Distinctive expansion of gene families associated with plant cell wall degradation and secondary metabolism in the genomes of grapevine trunk pathogens.</title>
        <authorList>
            <person name="Lawrence D.P."/>
            <person name="Travadon R."/>
            <person name="Rolshausen P.E."/>
            <person name="Baumgartner K."/>
        </authorList>
    </citation>
    <scope>NUCLEOTIDE SEQUENCE [LARGE SCALE GENOMIC DNA]</scope>
    <source>
        <strain evidence="4">UCRPC4</strain>
    </source>
</reference>
<evidence type="ECO:0000256" key="2">
    <source>
        <dbReference type="ARBA" id="ARBA00023242"/>
    </source>
</evidence>
<organism evidence="4 5">
    <name type="scientific">Phaeomoniella chlamydospora</name>
    <name type="common">Phaeoacremonium chlamydosporum</name>
    <dbReference type="NCBI Taxonomy" id="158046"/>
    <lineage>
        <taxon>Eukaryota</taxon>
        <taxon>Fungi</taxon>
        <taxon>Dikarya</taxon>
        <taxon>Ascomycota</taxon>
        <taxon>Pezizomycotina</taxon>
        <taxon>Eurotiomycetes</taxon>
        <taxon>Chaetothyriomycetidae</taxon>
        <taxon>Phaeomoniellales</taxon>
        <taxon>Phaeomoniellaceae</taxon>
        <taxon>Phaeomoniella</taxon>
    </lineage>
</organism>
<reference evidence="4 5" key="2">
    <citation type="submission" date="2015-05" db="EMBL/GenBank/DDBJ databases">
        <authorList>
            <person name="Morales-Cruz A."/>
            <person name="Amrine K.C."/>
            <person name="Cantu D."/>
        </authorList>
    </citation>
    <scope>NUCLEOTIDE SEQUENCE [LARGE SCALE GENOMIC DNA]</scope>
    <source>
        <strain evidence="4">UCRPC4</strain>
    </source>
</reference>
<evidence type="ECO:0000313" key="4">
    <source>
        <dbReference type="EMBL" id="KKY18047.1"/>
    </source>
</evidence>
<dbReference type="GO" id="GO:0005634">
    <property type="term" value="C:nucleus"/>
    <property type="evidence" value="ECO:0007669"/>
    <property type="project" value="UniProtKB-SubCell"/>
</dbReference>
<accession>A0A0G2E4V0</accession>
<evidence type="ECO:0000256" key="1">
    <source>
        <dbReference type="ARBA" id="ARBA00004123"/>
    </source>
</evidence>